<evidence type="ECO:0000313" key="2">
    <source>
        <dbReference type="Proteomes" id="UP000193244"/>
    </source>
</evidence>
<protein>
    <recommendedName>
        <fullName evidence="3">MinD-like ATPase involved in chromosome partitioning or flagellar assembly</fullName>
    </recommendedName>
</protein>
<evidence type="ECO:0008006" key="3">
    <source>
        <dbReference type="Google" id="ProtNLM"/>
    </source>
</evidence>
<gene>
    <name evidence="1" type="ORF">SAMN06296010_1529</name>
</gene>
<accession>A0A1X7JM45</accession>
<proteinExistence type="predicted"/>
<name>A0A1X7JM45_9MICO</name>
<dbReference type="STRING" id="150121.SAMN06296010_1529"/>
<keyword evidence="2" id="KW-1185">Reference proteome</keyword>
<dbReference type="RefSeq" id="WP_085484583.1">
    <property type="nucleotide sequence ID" value="NZ_FXAY01000002.1"/>
</dbReference>
<sequence>MSEPNALSPTSLWETATSQNALEKSLADVAVSVPTVRRIAFLTPSADVDTASVCRLTAQTLARHRSGRVVTTSQVAGPEIAAHSIPSAEQLSALPTSLHESLSLDRLVWVADPDIDDRFFDIHCIDWGMQGPATGALEAAASAHAICVVAPFDRPTAESAVALATALATRTDSTPTVIAFTNATRQRGSWARSVGPYLSVPSIVFDRSLTGPESRIMRRRNQRSLTYLAAALLTASLRPGAPSPARAHEVER</sequence>
<organism evidence="1 2">
    <name type="scientific">Agreia pratensis</name>
    <dbReference type="NCBI Taxonomy" id="150121"/>
    <lineage>
        <taxon>Bacteria</taxon>
        <taxon>Bacillati</taxon>
        <taxon>Actinomycetota</taxon>
        <taxon>Actinomycetes</taxon>
        <taxon>Micrococcales</taxon>
        <taxon>Microbacteriaceae</taxon>
        <taxon>Agreia</taxon>
    </lineage>
</organism>
<dbReference type="Proteomes" id="UP000193244">
    <property type="component" value="Unassembled WGS sequence"/>
</dbReference>
<evidence type="ECO:0000313" key="1">
    <source>
        <dbReference type="EMBL" id="SMG28985.1"/>
    </source>
</evidence>
<dbReference type="EMBL" id="FXAY01000002">
    <property type="protein sequence ID" value="SMG28985.1"/>
    <property type="molecule type" value="Genomic_DNA"/>
</dbReference>
<dbReference type="AlphaFoldDB" id="A0A1X7JM45"/>
<reference evidence="2" key="1">
    <citation type="submission" date="2017-04" db="EMBL/GenBank/DDBJ databases">
        <authorList>
            <person name="Varghese N."/>
            <person name="Submissions S."/>
        </authorList>
    </citation>
    <scope>NUCLEOTIDE SEQUENCE [LARGE SCALE GENOMIC DNA]</scope>
    <source>
        <strain evidence="2">VKM Ac-2510</strain>
    </source>
</reference>